<proteinExistence type="predicted"/>
<dbReference type="AlphaFoldDB" id="A0A0D7EPI7"/>
<dbReference type="Proteomes" id="UP000032515">
    <property type="component" value="Unassembled WGS sequence"/>
</dbReference>
<comment type="caution">
    <text evidence="1">The sequence shown here is derived from an EMBL/GenBank/DDBJ whole genome shotgun (WGS) entry which is preliminary data.</text>
</comment>
<evidence type="ECO:0000313" key="2">
    <source>
        <dbReference type="Proteomes" id="UP000032515"/>
    </source>
</evidence>
<sequence length="65" mass="7050">MPSAQVAGPVAGAAGRAAAIGRSRIPDNRGLCILNRDLAVPTIAFRARFFDRAQRFEIRREARGN</sequence>
<name>A0A0D7EPI7_RHOPL</name>
<evidence type="ECO:0000313" key="1">
    <source>
        <dbReference type="EMBL" id="KIZ41372.1"/>
    </source>
</evidence>
<gene>
    <name evidence="1" type="ORF">OO17_15260</name>
</gene>
<accession>A0A0D7EPI7</accession>
<organism evidence="1 2">
    <name type="scientific">Rhodopseudomonas palustris</name>
    <dbReference type="NCBI Taxonomy" id="1076"/>
    <lineage>
        <taxon>Bacteria</taxon>
        <taxon>Pseudomonadati</taxon>
        <taxon>Pseudomonadota</taxon>
        <taxon>Alphaproteobacteria</taxon>
        <taxon>Hyphomicrobiales</taxon>
        <taxon>Nitrobacteraceae</taxon>
        <taxon>Rhodopseudomonas</taxon>
    </lineage>
</organism>
<dbReference type="EMBL" id="JXXE01000302">
    <property type="protein sequence ID" value="KIZ41372.1"/>
    <property type="molecule type" value="Genomic_DNA"/>
</dbReference>
<protein>
    <submittedName>
        <fullName evidence="1">Uncharacterized protein</fullName>
    </submittedName>
</protein>
<reference evidence="1 2" key="1">
    <citation type="submission" date="2014-11" db="EMBL/GenBank/DDBJ databases">
        <title>Genomics and ecophysiology of heterotrophic nitrogen fixing bacteria isolated from estuarine surface water.</title>
        <authorList>
            <person name="Bentzon-Tilia M."/>
            <person name="Severin I."/>
            <person name="Hansen L.H."/>
            <person name="Riemann L."/>
        </authorList>
    </citation>
    <scope>NUCLEOTIDE SEQUENCE [LARGE SCALE GENOMIC DNA]</scope>
    <source>
        <strain evidence="1 2">BAL398</strain>
    </source>
</reference>
<dbReference type="PATRIC" id="fig|1076.23.peg.3247"/>